<name>A0A2T4C8E3_TRILO</name>
<evidence type="ECO:0000256" key="1">
    <source>
        <dbReference type="SAM" id="Phobius"/>
    </source>
</evidence>
<feature type="transmembrane region" description="Helical" evidence="1">
    <location>
        <begin position="28"/>
        <end position="50"/>
    </location>
</feature>
<reference evidence="2 3" key="1">
    <citation type="submission" date="2016-07" db="EMBL/GenBank/DDBJ databases">
        <title>Multiple horizontal gene transfer events from other fungi enriched the ability of initially mycotrophic Trichoderma (Ascomycota) to feed on dead plant biomass.</title>
        <authorList>
            <consortium name="DOE Joint Genome Institute"/>
            <person name="Aerts A."/>
            <person name="Atanasova L."/>
            <person name="Chenthamara K."/>
            <person name="Zhang J."/>
            <person name="Grujic M."/>
            <person name="Henrissat B."/>
            <person name="Kuo A."/>
            <person name="Salamov A."/>
            <person name="Lipzen A."/>
            <person name="Labutti K."/>
            <person name="Barry K."/>
            <person name="Miao Y."/>
            <person name="Rahimi M.J."/>
            <person name="Shen Q."/>
            <person name="Grigoriev I.V."/>
            <person name="Kubicek C.P."/>
            <person name="Druzhinina I.S."/>
        </authorList>
    </citation>
    <scope>NUCLEOTIDE SEQUENCE [LARGE SCALE GENOMIC DNA]</scope>
    <source>
        <strain evidence="2 3">ATCC 18648</strain>
    </source>
</reference>
<protein>
    <submittedName>
        <fullName evidence="2">Uncharacterized protein</fullName>
    </submittedName>
</protein>
<keyword evidence="1" id="KW-0472">Membrane</keyword>
<keyword evidence="1" id="KW-0812">Transmembrane</keyword>
<dbReference type="AlphaFoldDB" id="A0A2T4C8E3"/>
<organism evidence="2 3">
    <name type="scientific">Trichoderma longibrachiatum ATCC 18648</name>
    <dbReference type="NCBI Taxonomy" id="983965"/>
    <lineage>
        <taxon>Eukaryota</taxon>
        <taxon>Fungi</taxon>
        <taxon>Dikarya</taxon>
        <taxon>Ascomycota</taxon>
        <taxon>Pezizomycotina</taxon>
        <taxon>Sordariomycetes</taxon>
        <taxon>Hypocreomycetidae</taxon>
        <taxon>Hypocreales</taxon>
        <taxon>Hypocreaceae</taxon>
        <taxon>Trichoderma</taxon>
    </lineage>
</organism>
<sequence>MEKRHYLESSICNSTDIYRGRRRRSTPYWIAVNPGRLCFFCFFSVALGCFKTPLRKLPKRHSSTIASCPTEYKRSQSLCVLCVGSLLCVWP</sequence>
<gene>
    <name evidence="2" type="ORF">M440DRAFT_1225238</name>
</gene>
<evidence type="ECO:0000313" key="2">
    <source>
        <dbReference type="EMBL" id="PTB77841.1"/>
    </source>
</evidence>
<keyword evidence="1" id="KW-1133">Transmembrane helix</keyword>
<accession>A0A2T4C8E3</accession>
<dbReference type="EMBL" id="KZ679130">
    <property type="protein sequence ID" value="PTB77841.1"/>
    <property type="molecule type" value="Genomic_DNA"/>
</dbReference>
<proteinExistence type="predicted"/>
<keyword evidence="3" id="KW-1185">Reference proteome</keyword>
<dbReference type="Proteomes" id="UP000240760">
    <property type="component" value="Unassembled WGS sequence"/>
</dbReference>
<evidence type="ECO:0000313" key="3">
    <source>
        <dbReference type="Proteomes" id="UP000240760"/>
    </source>
</evidence>